<evidence type="ECO:0000256" key="7">
    <source>
        <dbReference type="ARBA" id="ARBA00022840"/>
    </source>
</evidence>
<feature type="transmembrane region" description="Helical" evidence="9">
    <location>
        <begin position="64"/>
        <end position="82"/>
    </location>
</feature>
<sequence>MTGSSGNRSAASTLWRVRDVRAGLLSWVLPAAAFCGAFVPAALPEAQAYGYAATLAGLPAHLPAAYVPASVVGLLAALAARAAPGRPWLLLVLASADAVLRTPGLLLAVASYVAATALRRPAPLALYSALASLVAVIPQPGAGLVSALGGAPLFVWLPLALGLWAGARRELVAGLRERAWRLEREQAARTEQARALERARIAREMHDVVTHRVSLMVLRAGALEINATDEKTAAEAELIRVTGKDALTELRAVLGVLGEEGGDYHPRPTLADLDGLLEQSRSAGVPVERHEEGDPGALPVMVQHTAYRVVQEALTNIHKHAGRAATQVVLRHLPAALQVDVRNAAPPEPALDLPSGGSGLLGLRERVELLGGQFTAGAEPDGGFLVSVRLPT</sequence>
<evidence type="ECO:0000259" key="10">
    <source>
        <dbReference type="Pfam" id="PF07730"/>
    </source>
</evidence>
<evidence type="ECO:0000256" key="4">
    <source>
        <dbReference type="ARBA" id="ARBA00022679"/>
    </source>
</evidence>
<evidence type="ECO:0000256" key="2">
    <source>
        <dbReference type="ARBA" id="ARBA00012438"/>
    </source>
</evidence>
<comment type="catalytic activity">
    <reaction evidence="1">
        <text>ATP + protein L-histidine = ADP + protein N-phospho-L-histidine.</text>
        <dbReference type="EC" id="2.7.13.3"/>
    </reaction>
</comment>
<protein>
    <recommendedName>
        <fullName evidence="2">histidine kinase</fullName>
        <ecNumber evidence="2">2.7.13.3</ecNumber>
    </recommendedName>
</protein>
<dbReference type="EC" id="2.7.13.3" evidence="2"/>
<dbReference type="Gene3D" id="3.30.565.10">
    <property type="entry name" value="Histidine kinase-like ATPase, C-terminal domain"/>
    <property type="match status" value="1"/>
</dbReference>
<dbReference type="Pfam" id="PF07730">
    <property type="entry name" value="HisKA_3"/>
    <property type="match status" value="1"/>
</dbReference>
<keyword evidence="9" id="KW-1133">Transmembrane helix</keyword>
<keyword evidence="12" id="KW-1185">Reference proteome</keyword>
<dbReference type="EMBL" id="FNCN01000045">
    <property type="protein sequence ID" value="SDI34339.1"/>
    <property type="molecule type" value="Genomic_DNA"/>
</dbReference>
<dbReference type="PANTHER" id="PTHR24421">
    <property type="entry name" value="NITRATE/NITRITE SENSOR PROTEIN NARX-RELATED"/>
    <property type="match status" value="1"/>
</dbReference>
<dbReference type="GO" id="GO:0005524">
    <property type="term" value="F:ATP binding"/>
    <property type="evidence" value="ECO:0007669"/>
    <property type="project" value="UniProtKB-KW"/>
</dbReference>
<evidence type="ECO:0000256" key="9">
    <source>
        <dbReference type="SAM" id="Phobius"/>
    </source>
</evidence>
<dbReference type="Gene3D" id="1.20.5.1930">
    <property type="match status" value="1"/>
</dbReference>
<keyword evidence="6 11" id="KW-0418">Kinase</keyword>
<feature type="transmembrane region" description="Helical" evidence="9">
    <location>
        <begin position="124"/>
        <end position="141"/>
    </location>
</feature>
<dbReference type="GO" id="GO:0016020">
    <property type="term" value="C:membrane"/>
    <property type="evidence" value="ECO:0007669"/>
    <property type="project" value="InterPro"/>
</dbReference>
<dbReference type="PANTHER" id="PTHR24421:SF10">
    <property type="entry name" value="NITRATE_NITRITE SENSOR PROTEIN NARQ"/>
    <property type="match status" value="1"/>
</dbReference>
<organism evidence="11 12">
    <name type="scientific">Sinosporangium album</name>
    <dbReference type="NCBI Taxonomy" id="504805"/>
    <lineage>
        <taxon>Bacteria</taxon>
        <taxon>Bacillati</taxon>
        <taxon>Actinomycetota</taxon>
        <taxon>Actinomycetes</taxon>
        <taxon>Streptosporangiales</taxon>
        <taxon>Streptosporangiaceae</taxon>
        <taxon>Sinosporangium</taxon>
    </lineage>
</organism>
<evidence type="ECO:0000256" key="8">
    <source>
        <dbReference type="ARBA" id="ARBA00023012"/>
    </source>
</evidence>
<feature type="domain" description="Signal transduction histidine kinase subgroup 3 dimerisation and phosphoacceptor" evidence="10">
    <location>
        <begin position="197"/>
        <end position="258"/>
    </location>
</feature>
<dbReference type="Proteomes" id="UP000198923">
    <property type="component" value="Unassembled WGS sequence"/>
</dbReference>
<keyword evidence="7" id="KW-0067">ATP-binding</keyword>
<evidence type="ECO:0000256" key="6">
    <source>
        <dbReference type="ARBA" id="ARBA00022777"/>
    </source>
</evidence>
<dbReference type="AlphaFoldDB" id="A0A1G8JSW2"/>
<dbReference type="InterPro" id="IPR050482">
    <property type="entry name" value="Sensor_HK_TwoCompSys"/>
</dbReference>
<dbReference type="STRING" id="504805.SAMN05421505_14515"/>
<reference evidence="11 12" key="1">
    <citation type="submission" date="2016-10" db="EMBL/GenBank/DDBJ databases">
        <authorList>
            <person name="de Groot N.N."/>
        </authorList>
    </citation>
    <scope>NUCLEOTIDE SEQUENCE [LARGE SCALE GENOMIC DNA]</scope>
    <source>
        <strain evidence="11 12">CPCC 201354</strain>
    </source>
</reference>
<keyword evidence="4" id="KW-0808">Transferase</keyword>
<feature type="transmembrane region" description="Helical" evidence="9">
    <location>
        <begin position="24"/>
        <end position="43"/>
    </location>
</feature>
<keyword evidence="9" id="KW-0812">Transmembrane</keyword>
<evidence type="ECO:0000256" key="3">
    <source>
        <dbReference type="ARBA" id="ARBA00022553"/>
    </source>
</evidence>
<keyword evidence="9" id="KW-0472">Membrane</keyword>
<keyword evidence="3" id="KW-0597">Phosphoprotein</keyword>
<gene>
    <name evidence="11" type="ORF">SAMN05421505_14515</name>
</gene>
<dbReference type="CDD" id="cd16917">
    <property type="entry name" value="HATPase_UhpB-NarQ-NarX-like"/>
    <property type="match status" value="1"/>
</dbReference>
<evidence type="ECO:0000313" key="12">
    <source>
        <dbReference type="Proteomes" id="UP000198923"/>
    </source>
</evidence>
<evidence type="ECO:0000256" key="5">
    <source>
        <dbReference type="ARBA" id="ARBA00022741"/>
    </source>
</evidence>
<evidence type="ECO:0000313" key="11">
    <source>
        <dbReference type="EMBL" id="SDI34339.1"/>
    </source>
</evidence>
<dbReference type="InterPro" id="IPR011712">
    <property type="entry name" value="Sig_transdc_His_kin_sub3_dim/P"/>
</dbReference>
<evidence type="ECO:0000256" key="1">
    <source>
        <dbReference type="ARBA" id="ARBA00000085"/>
    </source>
</evidence>
<feature type="transmembrane region" description="Helical" evidence="9">
    <location>
        <begin position="147"/>
        <end position="167"/>
    </location>
</feature>
<accession>A0A1G8JSW2</accession>
<keyword evidence="8" id="KW-0902">Two-component regulatory system</keyword>
<dbReference type="GO" id="GO:0000155">
    <property type="term" value="F:phosphorelay sensor kinase activity"/>
    <property type="evidence" value="ECO:0007669"/>
    <property type="project" value="InterPro"/>
</dbReference>
<name>A0A1G8JSW2_9ACTN</name>
<dbReference type="InterPro" id="IPR036890">
    <property type="entry name" value="HATPase_C_sf"/>
</dbReference>
<dbReference type="GO" id="GO:0046983">
    <property type="term" value="F:protein dimerization activity"/>
    <property type="evidence" value="ECO:0007669"/>
    <property type="project" value="InterPro"/>
</dbReference>
<keyword evidence="5" id="KW-0547">Nucleotide-binding</keyword>
<feature type="transmembrane region" description="Helical" evidence="9">
    <location>
        <begin position="88"/>
        <end position="112"/>
    </location>
</feature>
<proteinExistence type="predicted"/>
<dbReference type="SUPFAM" id="SSF55874">
    <property type="entry name" value="ATPase domain of HSP90 chaperone/DNA topoisomerase II/histidine kinase"/>
    <property type="match status" value="1"/>
</dbReference>